<dbReference type="AlphaFoldDB" id="A0A239HHS1"/>
<dbReference type="Pfam" id="PF07017">
    <property type="entry name" value="PagP"/>
    <property type="match status" value="1"/>
</dbReference>
<dbReference type="EMBL" id="FZOT01000006">
    <property type="protein sequence ID" value="SNS79814.1"/>
    <property type="molecule type" value="Genomic_DNA"/>
</dbReference>
<proteinExistence type="inferred from homology"/>
<evidence type="ECO:0000256" key="1">
    <source>
        <dbReference type="ARBA" id="ARBA00004442"/>
    </source>
</evidence>
<gene>
    <name evidence="9" type="ORF">SAMN06265795_106222</name>
</gene>
<evidence type="ECO:0000256" key="6">
    <source>
        <dbReference type="ARBA" id="ARBA00023237"/>
    </source>
</evidence>
<evidence type="ECO:0000313" key="9">
    <source>
        <dbReference type="EMBL" id="SNS79814.1"/>
    </source>
</evidence>
<sequence>MMSLLKPVKVASCVCLFSAILPASANDAWDHWRKSAGERYDTIMENGSLDLYVSGRIRHGRGTYSDEKIQSFNERDAWGLGIGRTWRNPQQNDESLYAFVIRDSHYKPQLMAGYAYLWTKPLAFGIEGGLGWTAQLMSRQDYFGGFPFPVVLPLAAIGPRGGKLFLSYVPRLSSSKGNGDVLFAFGRITLD</sequence>
<feature type="chain" id="PRO_5012467019" evidence="8">
    <location>
        <begin position="26"/>
        <end position="191"/>
    </location>
</feature>
<comment type="subcellular location">
    <subcellularLocation>
        <location evidence="1">Cell outer membrane</location>
    </subcellularLocation>
</comment>
<name>A0A239HHS1_9BURK</name>
<evidence type="ECO:0000256" key="3">
    <source>
        <dbReference type="ARBA" id="ARBA00022679"/>
    </source>
</evidence>
<dbReference type="InterPro" id="IPR011250">
    <property type="entry name" value="OMP/PagP_B-barrel"/>
</dbReference>
<evidence type="ECO:0000256" key="8">
    <source>
        <dbReference type="SAM" id="SignalP"/>
    </source>
</evidence>
<keyword evidence="4 8" id="KW-0732">Signal</keyword>
<dbReference type="Gene3D" id="2.40.160.20">
    <property type="match status" value="1"/>
</dbReference>
<dbReference type="OrthoDB" id="9156803at2"/>
<feature type="signal peptide" evidence="8">
    <location>
        <begin position="1"/>
        <end position="25"/>
    </location>
</feature>
<protein>
    <submittedName>
        <fullName evidence="9">Antimicrobial peptide resistance and lipid A acylation PagP</fullName>
    </submittedName>
</protein>
<comment type="similarity">
    <text evidence="2">Belongs to the lipid A palmitoyltransferase family.</text>
</comment>
<dbReference type="SUPFAM" id="SSF56925">
    <property type="entry name" value="OMPA-like"/>
    <property type="match status" value="1"/>
</dbReference>
<keyword evidence="6" id="KW-0998">Cell outer membrane</keyword>
<accession>A0A239HHS1</accession>
<evidence type="ECO:0000313" key="10">
    <source>
        <dbReference type="Proteomes" id="UP000198284"/>
    </source>
</evidence>
<evidence type="ECO:0000256" key="5">
    <source>
        <dbReference type="ARBA" id="ARBA00023136"/>
    </source>
</evidence>
<dbReference type="Proteomes" id="UP000198284">
    <property type="component" value="Unassembled WGS sequence"/>
</dbReference>
<keyword evidence="5" id="KW-0472">Membrane</keyword>
<keyword evidence="3" id="KW-0808">Transferase</keyword>
<dbReference type="GO" id="GO:0016746">
    <property type="term" value="F:acyltransferase activity"/>
    <property type="evidence" value="ECO:0007669"/>
    <property type="project" value="UniProtKB-KW"/>
</dbReference>
<dbReference type="GO" id="GO:0009279">
    <property type="term" value="C:cell outer membrane"/>
    <property type="evidence" value="ECO:0007669"/>
    <property type="project" value="UniProtKB-SubCell"/>
</dbReference>
<evidence type="ECO:0000256" key="4">
    <source>
        <dbReference type="ARBA" id="ARBA00022729"/>
    </source>
</evidence>
<evidence type="ECO:0000256" key="7">
    <source>
        <dbReference type="ARBA" id="ARBA00023315"/>
    </source>
</evidence>
<organism evidence="9 10">
    <name type="scientific">Noviherbaspirillum humi</name>
    <dbReference type="NCBI Taxonomy" id="1688639"/>
    <lineage>
        <taxon>Bacteria</taxon>
        <taxon>Pseudomonadati</taxon>
        <taxon>Pseudomonadota</taxon>
        <taxon>Betaproteobacteria</taxon>
        <taxon>Burkholderiales</taxon>
        <taxon>Oxalobacteraceae</taxon>
        <taxon>Noviherbaspirillum</taxon>
    </lineage>
</organism>
<keyword evidence="10" id="KW-1185">Reference proteome</keyword>
<reference evidence="9 10" key="1">
    <citation type="submission" date="2017-06" db="EMBL/GenBank/DDBJ databases">
        <authorList>
            <person name="Kim H.J."/>
            <person name="Triplett B.A."/>
        </authorList>
    </citation>
    <scope>NUCLEOTIDE SEQUENCE [LARGE SCALE GENOMIC DNA]</scope>
    <source>
        <strain evidence="9 10">U15</strain>
    </source>
</reference>
<keyword evidence="7" id="KW-0012">Acyltransferase</keyword>
<dbReference type="InterPro" id="IPR009746">
    <property type="entry name" value="LipidA_acyl_PagP"/>
</dbReference>
<evidence type="ECO:0000256" key="2">
    <source>
        <dbReference type="ARBA" id="ARBA00006368"/>
    </source>
</evidence>